<dbReference type="PANTHER" id="PTHR48122:SF1">
    <property type="entry name" value="CENTROMERE PROTEIN H"/>
    <property type="match status" value="1"/>
</dbReference>
<dbReference type="GO" id="GO:0000776">
    <property type="term" value="C:kinetochore"/>
    <property type="evidence" value="ECO:0007669"/>
    <property type="project" value="UniProtKB-KW"/>
</dbReference>
<keyword evidence="3" id="KW-0158">Chromosome</keyword>
<dbReference type="InterPro" id="IPR040034">
    <property type="entry name" value="CENP-H"/>
</dbReference>
<keyword evidence="4" id="KW-0995">Kinetochore</keyword>
<evidence type="ECO:0000256" key="4">
    <source>
        <dbReference type="ARBA" id="ARBA00022838"/>
    </source>
</evidence>
<evidence type="ECO:0000256" key="1">
    <source>
        <dbReference type="ARBA" id="ARBA00004123"/>
    </source>
</evidence>
<dbReference type="InterPro" id="IPR008426">
    <property type="entry name" value="CENP-H_C"/>
</dbReference>
<sequence length="240" mass="26995">MASSTNVQYLPHLEEGEVSLLELAADDARDVAPLSDKETMILQLYHRVQEQKLEKALLQQKSENVSGENVEEQLAIAEQKLLEARATYTVRRKAVGTVLMTEPSLKAVHLKATSPAERDLLRLINRRDVLSLAHENLHTAHNATLRRLSNLEVENRQIHDKNRELVRQLLELSGPDGSWRDQLEDRDLRAQLDALDAEQQKCQARWEVMKNVASAVVVGSGVNWADDGKLSALVLDESDD</sequence>
<accession>A0A017SCB4</accession>
<dbReference type="HOGENOM" id="CLU_078299_1_0_1"/>
<dbReference type="GO" id="GO:0005634">
    <property type="term" value="C:nucleus"/>
    <property type="evidence" value="ECO:0007669"/>
    <property type="project" value="UniProtKB-SubCell"/>
</dbReference>
<dbReference type="GO" id="GO:0007052">
    <property type="term" value="P:mitotic spindle organization"/>
    <property type="evidence" value="ECO:0007669"/>
    <property type="project" value="TreeGrafter"/>
</dbReference>
<evidence type="ECO:0000256" key="7">
    <source>
        <dbReference type="ARBA" id="ARBA00025735"/>
    </source>
</evidence>
<keyword evidence="5" id="KW-0539">Nucleus</keyword>
<dbReference type="GO" id="GO:0007059">
    <property type="term" value="P:chromosome segregation"/>
    <property type="evidence" value="ECO:0007669"/>
    <property type="project" value="TreeGrafter"/>
</dbReference>
<dbReference type="GO" id="GO:0043515">
    <property type="term" value="F:kinetochore binding"/>
    <property type="evidence" value="ECO:0007669"/>
    <property type="project" value="TreeGrafter"/>
</dbReference>
<dbReference type="EMBL" id="KK088425">
    <property type="protein sequence ID" value="EYE94683.1"/>
    <property type="molecule type" value="Genomic_DNA"/>
</dbReference>
<dbReference type="Proteomes" id="UP000019804">
    <property type="component" value="Unassembled WGS sequence"/>
</dbReference>
<evidence type="ECO:0000256" key="2">
    <source>
        <dbReference type="ARBA" id="ARBA00004629"/>
    </source>
</evidence>
<dbReference type="OrthoDB" id="2274804at2759"/>
<keyword evidence="6" id="KW-0137">Centromere</keyword>
<organism evidence="9 10">
    <name type="scientific">Aspergillus ruber (strain CBS 135680)</name>
    <dbReference type="NCBI Taxonomy" id="1388766"/>
    <lineage>
        <taxon>Eukaryota</taxon>
        <taxon>Fungi</taxon>
        <taxon>Dikarya</taxon>
        <taxon>Ascomycota</taxon>
        <taxon>Pezizomycotina</taxon>
        <taxon>Eurotiomycetes</taxon>
        <taxon>Eurotiomycetidae</taxon>
        <taxon>Eurotiales</taxon>
        <taxon>Aspergillaceae</taxon>
        <taxon>Aspergillus</taxon>
        <taxon>Aspergillus subgen. Aspergillus</taxon>
    </lineage>
</organism>
<comment type="similarity">
    <text evidence="7">Belongs to the CENP-H/MCM16 family.</text>
</comment>
<evidence type="ECO:0000256" key="5">
    <source>
        <dbReference type="ARBA" id="ARBA00023242"/>
    </source>
</evidence>
<name>A0A017SCB4_ASPRC</name>
<feature type="domain" description="Centromere protein H C-terminal" evidence="8">
    <location>
        <begin position="41"/>
        <end position="237"/>
    </location>
</feature>
<evidence type="ECO:0000259" key="8">
    <source>
        <dbReference type="Pfam" id="PF05837"/>
    </source>
</evidence>
<evidence type="ECO:0000256" key="6">
    <source>
        <dbReference type="ARBA" id="ARBA00023328"/>
    </source>
</evidence>
<protein>
    <recommendedName>
        <fullName evidence="8">Centromere protein H C-terminal domain-containing protein</fullName>
    </recommendedName>
</protein>
<evidence type="ECO:0000256" key="3">
    <source>
        <dbReference type="ARBA" id="ARBA00022454"/>
    </source>
</evidence>
<gene>
    <name evidence="9" type="ORF">EURHEDRAFT_413041</name>
</gene>
<dbReference type="PANTHER" id="PTHR48122">
    <property type="entry name" value="CENTROMERE PROTEIN H"/>
    <property type="match status" value="1"/>
</dbReference>
<reference evidence="10" key="1">
    <citation type="journal article" date="2014" name="Nat. Commun.">
        <title>Genomic adaptations of the halophilic Dead Sea filamentous fungus Eurotium rubrum.</title>
        <authorList>
            <person name="Kis-Papo T."/>
            <person name="Weig A.R."/>
            <person name="Riley R."/>
            <person name="Persoh D."/>
            <person name="Salamov A."/>
            <person name="Sun H."/>
            <person name="Lipzen A."/>
            <person name="Wasser S.P."/>
            <person name="Rambold G."/>
            <person name="Grigoriev I.V."/>
            <person name="Nevo E."/>
        </authorList>
    </citation>
    <scope>NUCLEOTIDE SEQUENCE [LARGE SCALE GENOMIC DNA]</scope>
    <source>
        <strain evidence="10">CBS 135680</strain>
    </source>
</reference>
<dbReference type="Pfam" id="PF05837">
    <property type="entry name" value="CENP-H"/>
    <property type="match status" value="1"/>
</dbReference>
<evidence type="ECO:0000313" key="10">
    <source>
        <dbReference type="Proteomes" id="UP000019804"/>
    </source>
</evidence>
<proteinExistence type="inferred from homology"/>
<dbReference type="RefSeq" id="XP_040638371.1">
    <property type="nucleotide sequence ID" value="XM_040782074.1"/>
</dbReference>
<dbReference type="GO" id="GO:0051382">
    <property type="term" value="P:kinetochore assembly"/>
    <property type="evidence" value="ECO:0007669"/>
    <property type="project" value="InterPro"/>
</dbReference>
<evidence type="ECO:0000313" key="9">
    <source>
        <dbReference type="EMBL" id="EYE94683.1"/>
    </source>
</evidence>
<dbReference type="GeneID" id="63697198"/>
<keyword evidence="10" id="KW-1185">Reference proteome</keyword>
<dbReference type="AlphaFoldDB" id="A0A017SCB4"/>
<comment type="subcellular location">
    <subcellularLocation>
        <location evidence="2">Chromosome</location>
        <location evidence="2">Centromere</location>
        <location evidence="2">Kinetochore</location>
    </subcellularLocation>
    <subcellularLocation>
        <location evidence="1">Nucleus</location>
    </subcellularLocation>
</comment>